<evidence type="ECO:0000313" key="3">
    <source>
        <dbReference type="EMBL" id="CAB4798931.1"/>
    </source>
</evidence>
<organism evidence="3">
    <name type="scientific">freshwater metagenome</name>
    <dbReference type="NCBI Taxonomy" id="449393"/>
    <lineage>
        <taxon>unclassified sequences</taxon>
        <taxon>metagenomes</taxon>
        <taxon>ecological metagenomes</taxon>
    </lineage>
</organism>
<dbReference type="PRINTS" id="PR00081">
    <property type="entry name" value="GDHRDH"/>
</dbReference>
<reference evidence="3" key="1">
    <citation type="submission" date="2020-05" db="EMBL/GenBank/DDBJ databases">
        <authorList>
            <person name="Chiriac C."/>
            <person name="Salcher M."/>
            <person name="Ghai R."/>
            <person name="Kavagutti S V."/>
        </authorList>
    </citation>
    <scope>NUCLEOTIDE SEQUENCE</scope>
</reference>
<dbReference type="PANTHER" id="PTHR44196">
    <property type="entry name" value="DEHYDROGENASE/REDUCTASE SDR FAMILY MEMBER 7B"/>
    <property type="match status" value="1"/>
</dbReference>
<dbReference type="Gene3D" id="3.40.50.720">
    <property type="entry name" value="NAD(P)-binding Rossmann-like Domain"/>
    <property type="match status" value="1"/>
</dbReference>
<dbReference type="SUPFAM" id="SSF51735">
    <property type="entry name" value="NAD(P)-binding Rossmann-fold domains"/>
    <property type="match status" value="1"/>
</dbReference>
<dbReference type="PRINTS" id="PR00080">
    <property type="entry name" value="SDRFAMILY"/>
</dbReference>
<dbReference type="GO" id="GO:0016491">
    <property type="term" value="F:oxidoreductase activity"/>
    <property type="evidence" value="ECO:0007669"/>
    <property type="project" value="UniProtKB-KW"/>
</dbReference>
<gene>
    <name evidence="3" type="ORF">UFOPK3083_00219</name>
</gene>
<dbReference type="AlphaFoldDB" id="A0A6J6XNT4"/>
<dbReference type="PIRSF" id="PIRSF000126">
    <property type="entry name" value="11-beta-HSD1"/>
    <property type="match status" value="1"/>
</dbReference>
<dbReference type="GO" id="GO:0016020">
    <property type="term" value="C:membrane"/>
    <property type="evidence" value="ECO:0007669"/>
    <property type="project" value="TreeGrafter"/>
</dbReference>
<dbReference type="CDD" id="cd05233">
    <property type="entry name" value="SDR_c"/>
    <property type="match status" value="1"/>
</dbReference>
<dbReference type="Pfam" id="PF00106">
    <property type="entry name" value="adh_short"/>
    <property type="match status" value="1"/>
</dbReference>
<sequence>MELLGIFVTKRLLKLKSKSMAIGTALVTGATSGIGEAFTRLLADKGYDLILVARDEPRLQDRAASLTTKYGIKAEVLRADLTIFADCEKVEARLRSEVNPISVLINNAGFGINKAFTVSGIEAETELLDVLVRAPMRLMHAVLPGMKKRNSGTIINVSSVAGWIAGGTYSAAKSYLTVLTESVHTELTDTNVRVSALCPGFTRTEFHERGRMKMGGLPKFMWLDSDRVVTDSWKAAQSGKVLAIPGSQYKLLSFITRFGPRPLIRKMGMKVRLKQRHSPNS</sequence>
<dbReference type="InterPro" id="IPR020904">
    <property type="entry name" value="Sc_DH/Rdtase_CS"/>
</dbReference>
<dbReference type="PROSITE" id="PS00061">
    <property type="entry name" value="ADH_SHORT"/>
    <property type="match status" value="1"/>
</dbReference>
<evidence type="ECO:0000256" key="1">
    <source>
        <dbReference type="ARBA" id="ARBA00006484"/>
    </source>
</evidence>
<comment type="similarity">
    <text evidence="1">Belongs to the short-chain dehydrogenases/reductases (SDR) family.</text>
</comment>
<dbReference type="InterPro" id="IPR002347">
    <property type="entry name" value="SDR_fam"/>
</dbReference>
<name>A0A6J6XNT4_9ZZZZ</name>
<protein>
    <submittedName>
        <fullName evidence="3">Unannotated protein</fullName>
    </submittedName>
</protein>
<accession>A0A6J6XNT4</accession>
<proteinExistence type="inferred from homology"/>
<keyword evidence="2" id="KW-0560">Oxidoreductase</keyword>
<dbReference type="InterPro" id="IPR036291">
    <property type="entry name" value="NAD(P)-bd_dom_sf"/>
</dbReference>
<evidence type="ECO:0000256" key="2">
    <source>
        <dbReference type="ARBA" id="ARBA00023002"/>
    </source>
</evidence>
<dbReference type="PANTHER" id="PTHR44196:SF2">
    <property type="entry name" value="SHORT-CHAIN DEHYDROGENASE-RELATED"/>
    <property type="match status" value="1"/>
</dbReference>
<dbReference type="EMBL" id="CAFAAT010000011">
    <property type="protein sequence ID" value="CAB4798931.1"/>
    <property type="molecule type" value="Genomic_DNA"/>
</dbReference>